<dbReference type="EMBL" id="CACVBS010000028">
    <property type="protein sequence ID" value="CAA7259614.1"/>
    <property type="molecule type" value="Genomic_DNA"/>
</dbReference>
<dbReference type="OrthoDB" id="2159786at2759"/>
<name>A0A8S0W2F3_CYCAE</name>
<reference evidence="2 3" key="1">
    <citation type="submission" date="2020-01" db="EMBL/GenBank/DDBJ databases">
        <authorList>
            <person name="Gupta K D."/>
        </authorList>
    </citation>
    <scope>NUCLEOTIDE SEQUENCE [LARGE SCALE GENOMIC DNA]</scope>
</reference>
<dbReference type="InterPro" id="IPR007224">
    <property type="entry name" value="TIF_Rrn11"/>
</dbReference>
<proteinExistence type="predicted"/>
<dbReference type="AlphaFoldDB" id="A0A8S0W2F3"/>
<comment type="caution">
    <text evidence="2">The sequence shown here is derived from an EMBL/GenBank/DDBJ whole genome shotgun (WGS) entry which is preliminary data.</text>
</comment>
<keyword evidence="3" id="KW-1185">Reference proteome</keyword>
<sequence length="224" mass="25884">MSSHDHAFLFAPHNSRQPATTRKIHLRRLHDILQLSIQTRQFKRAKRAWAILCRCKETDWKALWTTGLLILGEGEPGNNGTCNAVDYLRAMMLHCPDDRESILQELVFRLLLLGKCREALDELELYLPSFPYQDNPVFHVYAGLCCIFLAQPQQDHSNRFDRNLLRDAQTHLEHAKTLDLDNTVVQAFLEKLSSFQQGKQIPPDDSDDEMELAESHHSKKRARA</sequence>
<dbReference type="GO" id="GO:0042790">
    <property type="term" value="P:nucleolar large rRNA transcription by RNA polymerase I"/>
    <property type="evidence" value="ECO:0007669"/>
    <property type="project" value="TreeGrafter"/>
</dbReference>
<dbReference type="GO" id="GO:0001164">
    <property type="term" value="F:RNA polymerase I core promoter sequence-specific DNA binding"/>
    <property type="evidence" value="ECO:0007669"/>
    <property type="project" value="InterPro"/>
</dbReference>
<evidence type="ECO:0000256" key="1">
    <source>
        <dbReference type="SAM" id="MobiDB-lite"/>
    </source>
</evidence>
<organism evidence="2 3">
    <name type="scientific">Cyclocybe aegerita</name>
    <name type="common">Black poplar mushroom</name>
    <name type="synonym">Agrocybe aegerita</name>
    <dbReference type="NCBI Taxonomy" id="1973307"/>
    <lineage>
        <taxon>Eukaryota</taxon>
        <taxon>Fungi</taxon>
        <taxon>Dikarya</taxon>
        <taxon>Basidiomycota</taxon>
        <taxon>Agaricomycotina</taxon>
        <taxon>Agaricomycetes</taxon>
        <taxon>Agaricomycetidae</taxon>
        <taxon>Agaricales</taxon>
        <taxon>Agaricineae</taxon>
        <taxon>Bolbitiaceae</taxon>
        <taxon>Cyclocybe</taxon>
    </lineage>
</organism>
<evidence type="ECO:0000313" key="2">
    <source>
        <dbReference type="EMBL" id="CAA7259614.1"/>
    </source>
</evidence>
<dbReference type="PANTHER" id="PTHR28244:SF1">
    <property type="entry name" value="RNA POLYMERASE I-SPECIFIC TRANSCRIPTION INITIATION FACTOR RRN11"/>
    <property type="match status" value="1"/>
</dbReference>
<dbReference type="Proteomes" id="UP000467700">
    <property type="component" value="Unassembled WGS sequence"/>
</dbReference>
<dbReference type="PANTHER" id="PTHR28244">
    <property type="entry name" value="RNA POLYMERASE I-SPECIFIC TRANSCRIPTION INITIATION FACTOR RRN11"/>
    <property type="match status" value="1"/>
</dbReference>
<feature type="region of interest" description="Disordered" evidence="1">
    <location>
        <begin position="196"/>
        <end position="224"/>
    </location>
</feature>
<dbReference type="GO" id="GO:0017025">
    <property type="term" value="F:TBP-class protein binding"/>
    <property type="evidence" value="ECO:0007669"/>
    <property type="project" value="TreeGrafter"/>
</dbReference>
<dbReference type="Pfam" id="PF04090">
    <property type="entry name" value="Rrn11"/>
    <property type="match status" value="1"/>
</dbReference>
<evidence type="ECO:0000313" key="3">
    <source>
        <dbReference type="Proteomes" id="UP000467700"/>
    </source>
</evidence>
<dbReference type="InterPro" id="IPR053029">
    <property type="entry name" value="RNA_pol_I-specific_init_factor"/>
</dbReference>
<dbReference type="GO" id="GO:0001181">
    <property type="term" value="F:RNA polymerase I general transcription initiation factor activity"/>
    <property type="evidence" value="ECO:0007669"/>
    <property type="project" value="InterPro"/>
</dbReference>
<gene>
    <name evidence="2" type="ORF">AAE3_LOCUS2074</name>
</gene>
<accession>A0A8S0W2F3</accession>
<dbReference type="GO" id="GO:0070860">
    <property type="term" value="C:RNA polymerase I core factor complex"/>
    <property type="evidence" value="ECO:0007669"/>
    <property type="project" value="TreeGrafter"/>
</dbReference>
<protein>
    <submittedName>
        <fullName evidence="2">Uncharacterized protein</fullName>
    </submittedName>
</protein>